<organism evidence="14 15">
    <name type="scientific">Bagarius yarrelli</name>
    <name type="common">Goonch</name>
    <name type="synonym">Bagrus yarrelli</name>
    <dbReference type="NCBI Taxonomy" id="175774"/>
    <lineage>
        <taxon>Eukaryota</taxon>
        <taxon>Metazoa</taxon>
        <taxon>Chordata</taxon>
        <taxon>Craniata</taxon>
        <taxon>Vertebrata</taxon>
        <taxon>Euteleostomi</taxon>
        <taxon>Actinopterygii</taxon>
        <taxon>Neopterygii</taxon>
        <taxon>Teleostei</taxon>
        <taxon>Ostariophysi</taxon>
        <taxon>Siluriformes</taxon>
        <taxon>Sisoridae</taxon>
        <taxon>Sisorinae</taxon>
        <taxon>Bagarius</taxon>
    </lineage>
</organism>
<reference evidence="14 15" key="1">
    <citation type="journal article" date="2019" name="Genome Biol. Evol.">
        <title>Whole-Genome Sequencing of the Giant Devil Catfish, Bagarius yarrelli.</title>
        <authorList>
            <person name="Jiang W."/>
            <person name="Lv Y."/>
            <person name="Cheng L."/>
            <person name="Yang K."/>
            <person name="Chao B."/>
            <person name="Wang X."/>
            <person name="Li Y."/>
            <person name="Pan X."/>
            <person name="You X."/>
            <person name="Zhang Y."/>
            <person name="Yang J."/>
            <person name="Li J."/>
            <person name="Zhang X."/>
            <person name="Liu S."/>
            <person name="Sun C."/>
            <person name="Yang J."/>
            <person name="Shi Q."/>
        </authorList>
    </citation>
    <scope>NUCLEOTIDE SEQUENCE [LARGE SCALE GENOMIC DNA]</scope>
    <source>
        <strain evidence="14">JWS20170419001</strain>
        <tissue evidence="14">Muscle</tissue>
    </source>
</reference>
<accession>A0A556V5T4</accession>
<dbReference type="InterPro" id="IPR002659">
    <property type="entry name" value="Glyco_trans_31"/>
</dbReference>
<proteinExistence type="inferred from homology"/>
<dbReference type="OrthoDB" id="5957813at2759"/>
<dbReference type="Gene3D" id="3.90.550.50">
    <property type="match status" value="1"/>
</dbReference>
<comment type="subcellular location">
    <subcellularLocation>
        <location evidence="1 13">Golgi apparatus membrane</location>
        <topology evidence="1 13">Single-pass type II membrane protein</topology>
    </subcellularLocation>
</comment>
<dbReference type="GO" id="GO:0000139">
    <property type="term" value="C:Golgi membrane"/>
    <property type="evidence" value="ECO:0007669"/>
    <property type="project" value="UniProtKB-SubCell"/>
</dbReference>
<keyword evidence="6" id="KW-0812">Transmembrane</keyword>
<evidence type="ECO:0000313" key="14">
    <source>
        <dbReference type="EMBL" id="TSV94884.1"/>
    </source>
</evidence>
<evidence type="ECO:0000256" key="5">
    <source>
        <dbReference type="ARBA" id="ARBA00022679"/>
    </source>
</evidence>
<keyword evidence="11" id="KW-0472">Membrane</keyword>
<evidence type="ECO:0000256" key="12">
    <source>
        <dbReference type="ARBA" id="ARBA00023180"/>
    </source>
</evidence>
<evidence type="ECO:0000256" key="3">
    <source>
        <dbReference type="ARBA" id="ARBA00008661"/>
    </source>
</evidence>
<dbReference type="GO" id="GO:0006629">
    <property type="term" value="P:lipid metabolic process"/>
    <property type="evidence" value="ECO:0007669"/>
    <property type="project" value="UniProtKB-KW"/>
</dbReference>
<evidence type="ECO:0000256" key="2">
    <source>
        <dbReference type="ARBA" id="ARBA00004922"/>
    </source>
</evidence>
<sequence length="333" mass="38442">MLPLTKSLKSPLKSPLKMLKYLVLASVIALSLYVIRKHRDILPPKPSQPLPAEIYKLISPSSYKYHINQGELCLNRKPLLVLVIPVTLQDFESRSAIRNTWGQENLVPNVDIVRVFFIGEPRAHSPKLQEDLQSESVEYRDIIQMDFQDTYQNLTIKTMMIINWVATYCHSAQYVMKIDADIFLNLPYLVHYLQDKPKHNFITGSVIIDARPRRNPKSKWYLSKEVYPESMLPPYLSGAGYVFSIDLAKKISMASKFLRPVPIEDVYVGMCLSFLQVRPEFAWTLLPYRNLFEVRHLDYDRCTFAKRIIVTGFTAAKLVNMWTDLQSAGFSCS</sequence>
<keyword evidence="4 13" id="KW-0328">Glycosyltransferase</keyword>
<keyword evidence="9 13" id="KW-0333">Golgi apparatus</keyword>
<evidence type="ECO:0000256" key="11">
    <source>
        <dbReference type="ARBA" id="ARBA00023136"/>
    </source>
</evidence>
<comment type="caution">
    <text evidence="14">The sequence shown here is derived from an EMBL/GenBank/DDBJ whole genome shotgun (WGS) entry which is preliminary data.</text>
</comment>
<dbReference type="FunFam" id="3.90.550.50:FF:000001">
    <property type="entry name" value="Hexosyltransferase"/>
    <property type="match status" value="1"/>
</dbReference>
<name>A0A556V5T4_BAGYA</name>
<comment type="similarity">
    <text evidence="3 13">Belongs to the glycosyltransferase 31 family.</text>
</comment>
<evidence type="ECO:0000256" key="6">
    <source>
        <dbReference type="ARBA" id="ARBA00022692"/>
    </source>
</evidence>
<evidence type="ECO:0000313" key="15">
    <source>
        <dbReference type="Proteomes" id="UP000319801"/>
    </source>
</evidence>
<evidence type="ECO:0000256" key="1">
    <source>
        <dbReference type="ARBA" id="ARBA00004323"/>
    </source>
</evidence>
<keyword evidence="12" id="KW-0325">Glycoprotein</keyword>
<dbReference type="GO" id="GO:0006493">
    <property type="term" value="P:protein O-linked glycosylation"/>
    <property type="evidence" value="ECO:0007669"/>
    <property type="project" value="TreeGrafter"/>
</dbReference>
<evidence type="ECO:0000256" key="13">
    <source>
        <dbReference type="RuleBase" id="RU363063"/>
    </source>
</evidence>
<evidence type="ECO:0000256" key="9">
    <source>
        <dbReference type="ARBA" id="ARBA00023034"/>
    </source>
</evidence>
<keyword evidence="8" id="KW-1133">Transmembrane helix</keyword>
<evidence type="ECO:0000256" key="8">
    <source>
        <dbReference type="ARBA" id="ARBA00022989"/>
    </source>
</evidence>
<dbReference type="EMBL" id="VCAZ01000129">
    <property type="protein sequence ID" value="TSV94884.1"/>
    <property type="molecule type" value="Genomic_DNA"/>
</dbReference>
<keyword evidence="15" id="KW-1185">Reference proteome</keyword>
<dbReference type="Proteomes" id="UP000319801">
    <property type="component" value="Unassembled WGS sequence"/>
</dbReference>
<protein>
    <recommendedName>
        <fullName evidence="13">Hexosyltransferase</fullName>
        <ecNumber evidence="13">2.4.1.-</ecNumber>
    </recommendedName>
</protein>
<evidence type="ECO:0000256" key="7">
    <source>
        <dbReference type="ARBA" id="ARBA00022968"/>
    </source>
</evidence>
<keyword evidence="7" id="KW-0735">Signal-anchor</keyword>
<dbReference type="PANTHER" id="PTHR11214:SF361">
    <property type="entry name" value="HEXOSYLTRANSFERASE"/>
    <property type="match status" value="1"/>
</dbReference>
<dbReference type="SUPFAM" id="SSF53448">
    <property type="entry name" value="Nucleotide-diphospho-sugar transferases"/>
    <property type="match status" value="1"/>
</dbReference>
<dbReference type="AlphaFoldDB" id="A0A556V5T4"/>
<evidence type="ECO:0000256" key="10">
    <source>
        <dbReference type="ARBA" id="ARBA00023098"/>
    </source>
</evidence>
<dbReference type="GO" id="GO:0008499">
    <property type="term" value="F:N-acetyl-beta-D-glucosaminide beta-(1,3)-galactosyltransferase activity"/>
    <property type="evidence" value="ECO:0007669"/>
    <property type="project" value="TreeGrafter"/>
</dbReference>
<gene>
    <name evidence="14" type="ORF">Baya_13363</name>
</gene>
<dbReference type="Pfam" id="PF01762">
    <property type="entry name" value="Galactosyl_T"/>
    <property type="match status" value="1"/>
</dbReference>
<dbReference type="EC" id="2.4.1.-" evidence="13"/>
<dbReference type="InterPro" id="IPR029044">
    <property type="entry name" value="Nucleotide-diphossugar_trans"/>
</dbReference>
<keyword evidence="10" id="KW-0443">Lipid metabolism</keyword>
<comment type="pathway">
    <text evidence="2">Protein modification; protein glycosylation.</text>
</comment>
<keyword evidence="5 14" id="KW-0808">Transferase</keyword>
<evidence type="ECO:0000256" key="4">
    <source>
        <dbReference type="ARBA" id="ARBA00022676"/>
    </source>
</evidence>
<dbReference type="PANTHER" id="PTHR11214">
    <property type="entry name" value="BETA-1,3-N-ACETYLGLUCOSAMINYLTRANSFERASE"/>
    <property type="match status" value="1"/>
</dbReference>